<accession>A0A512DZJ6</accession>
<dbReference type="InterPro" id="IPR050586">
    <property type="entry name" value="CPA3_Na-H_Antiporter_D"/>
</dbReference>
<feature type="transmembrane region" description="Helical" evidence="8">
    <location>
        <begin position="6"/>
        <end position="24"/>
    </location>
</feature>
<dbReference type="AlphaFoldDB" id="A0A512DZJ6"/>
<proteinExistence type="inferred from homology"/>
<gene>
    <name evidence="10" type="ORF">SAE02_60550</name>
</gene>
<evidence type="ECO:0000256" key="7">
    <source>
        <dbReference type="RuleBase" id="RU000320"/>
    </source>
</evidence>
<evidence type="ECO:0000256" key="4">
    <source>
        <dbReference type="ARBA" id="ARBA00022692"/>
    </source>
</evidence>
<protein>
    <submittedName>
        <fullName evidence="10">Cation:proton antiporter</fullName>
    </submittedName>
</protein>
<feature type="domain" description="NADH:quinone oxidoreductase/Mrp antiporter transmembrane" evidence="9">
    <location>
        <begin position="127"/>
        <end position="415"/>
    </location>
</feature>
<evidence type="ECO:0000256" key="6">
    <source>
        <dbReference type="ARBA" id="ARBA00023136"/>
    </source>
</evidence>
<feature type="transmembrane region" description="Helical" evidence="8">
    <location>
        <begin position="31"/>
        <end position="52"/>
    </location>
</feature>
<dbReference type="InterPro" id="IPR001750">
    <property type="entry name" value="ND/Mrp_TM"/>
</dbReference>
<feature type="transmembrane region" description="Helical" evidence="8">
    <location>
        <begin position="203"/>
        <end position="229"/>
    </location>
</feature>
<evidence type="ECO:0000313" key="10">
    <source>
        <dbReference type="EMBL" id="GEO41907.1"/>
    </source>
</evidence>
<dbReference type="GO" id="GO:0005886">
    <property type="term" value="C:plasma membrane"/>
    <property type="evidence" value="ECO:0007669"/>
    <property type="project" value="UniProtKB-SubCell"/>
</dbReference>
<comment type="caution">
    <text evidence="10">The sequence shown here is derived from an EMBL/GenBank/DDBJ whole genome shotgun (WGS) entry which is preliminary data.</text>
</comment>
<feature type="transmembrane region" description="Helical" evidence="8">
    <location>
        <begin position="368"/>
        <end position="390"/>
    </location>
</feature>
<feature type="transmembrane region" description="Helical" evidence="8">
    <location>
        <begin position="402"/>
        <end position="422"/>
    </location>
</feature>
<feature type="transmembrane region" description="Helical" evidence="8">
    <location>
        <begin position="269"/>
        <end position="292"/>
    </location>
</feature>
<dbReference type="GO" id="GO:0042773">
    <property type="term" value="P:ATP synthesis coupled electron transport"/>
    <property type="evidence" value="ECO:0007669"/>
    <property type="project" value="InterPro"/>
</dbReference>
<sequence length="502" mass="53861">MSWYLVAPIAVPMTTAVLCILLATRRDLQRIVSAAGAGAHLVAALLLMAQVWQGGILAGQMGQWPAPFGITLVADHLSAVMVLITGIMGLGVGLYSLRDVDENRERSGFHPLYHVLLTGVTGSFITGDLFNLYVWFEVMLIASFALLALGSEKVQLDGAIKYAAINLVSTVMFLIAVAVLYGMTGTLNMADLAVRVPQVEQRGMMTTVAVMFMIAFGIKSAVFPLFFWLPASYHTPAVAVSAIFAGLLTKVGVYALVRTFTLIFTDDVGYTHDALLVVAGLTMLTGVLGAAAQNEIRRILSFHIISQIGYMIMGLALYTPLGLIGAVFYLVHHIIVKTNLFLVAGVAKRLTGSMDLKKIGGLYKSSPLLAVLFLIPALSLAGIPPLSGFWAKFVLIRASLEIESWVIAAVAILVGLLTMFSMTKIWVEAFWKPHPDGDDRSLSIGDLTVSERVLLIGPIVVFAALTVAIGLWTQPFLDLATRASAELLNPAGYIDAVLGARP</sequence>
<comment type="subcellular location">
    <subcellularLocation>
        <location evidence="1">Cell membrane</location>
        <topology evidence="1">Multi-pass membrane protein</topology>
    </subcellularLocation>
    <subcellularLocation>
        <location evidence="7">Membrane</location>
        <topology evidence="7">Multi-pass membrane protein</topology>
    </subcellularLocation>
</comment>
<dbReference type="GO" id="GO:0008137">
    <property type="term" value="F:NADH dehydrogenase (ubiquinone) activity"/>
    <property type="evidence" value="ECO:0007669"/>
    <property type="project" value="InterPro"/>
</dbReference>
<feature type="transmembrane region" description="Helical" evidence="8">
    <location>
        <begin position="162"/>
        <end position="183"/>
    </location>
</feature>
<comment type="similarity">
    <text evidence="2">Belongs to the CPA3 antiporters (TC 2.A.63) subunit D family.</text>
</comment>
<keyword evidence="4 7" id="KW-0812">Transmembrane</keyword>
<evidence type="ECO:0000256" key="3">
    <source>
        <dbReference type="ARBA" id="ARBA00022475"/>
    </source>
</evidence>
<dbReference type="Proteomes" id="UP000321523">
    <property type="component" value="Unassembled WGS sequence"/>
</dbReference>
<dbReference type="NCBIfam" id="NF009306">
    <property type="entry name" value="PRK12663.1"/>
    <property type="match status" value="1"/>
</dbReference>
<feature type="transmembrane region" description="Helical" evidence="8">
    <location>
        <begin position="109"/>
        <end position="126"/>
    </location>
</feature>
<evidence type="ECO:0000256" key="8">
    <source>
        <dbReference type="SAM" id="Phobius"/>
    </source>
</evidence>
<evidence type="ECO:0000256" key="1">
    <source>
        <dbReference type="ARBA" id="ARBA00004651"/>
    </source>
</evidence>
<reference evidence="10 11" key="1">
    <citation type="submission" date="2019-07" db="EMBL/GenBank/DDBJ databases">
        <title>Whole genome shotgun sequence of Skermanella aerolata NBRC 106429.</title>
        <authorList>
            <person name="Hosoyama A."/>
            <person name="Uohara A."/>
            <person name="Ohji S."/>
            <person name="Ichikawa N."/>
        </authorList>
    </citation>
    <scope>NUCLEOTIDE SEQUENCE [LARGE SCALE GENOMIC DNA]</scope>
    <source>
        <strain evidence="10 11">NBRC 106429</strain>
    </source>
</reference>
<dbReference type="InterPro" id="IPR003918">
    <property type="entry name" value="NADH_UbQ_OxRdtase"/>
</dbReference>
<evidence type="ECO:0000256" key="5">
    <source>
        <dbReference type="ARBA" id="ARBA00022989"/>
    </source>
</evidence>
<dbReference type="PANTHER" id="PTHR42703">
    <property type="entry name" value="NADH DEHYDROGENASE"/>
    <property type="match status" value="1"/>
</dbReference>
<dbReference type="PANTHER" id="PTHR42703:SF1">
    <property type="entry name" value="NA(+)_H(+) ANTIPORTER SUBUNIT D1"/>
    <property type="match status" value="1"/>
</dbReference>
<organism evidence="10 11">
    <name type="scientific">Skermanella aerolata</name>
    <dbReference type="NCBI Taxonomy" id="393310"/>
    <lineage>
        <taxon>Bacteria</taxon>
        <taxon>Pseudomonadati</taxon>
        <taxon>Pseudomonadota</taxon>
        <taxon>Alphaproteobacteria</taxon>
        <taxon>Rhodospirillales</taxon>
        <taxon>Azospirillaceae</taxon>
        <taxon>Skermanella</taxon>
    </lineage>
</organism>
<feature type="transmembrane region" description="Helical" evidence="8">
    <location>
        <begin position="324"/>
        <end position="347"/>
    </location>
</feature>
<keyword evidence="5 8" id="KW-1133">Transmembrane helix</keyword>
<dbReference type="EMBL" id="BJYZ01000033">
    <property type="protein sequence ID" value="GEO41907.1"/>
    <property type="molecule type" value="Genomic_DNA"/>
</dbReference>
<dbReference type="Pfam" id="PF00361">
    <property type="entry name" value="Proton_antipo_M"/>
    <property type="match status" value="1"/>
</dbReference>
<evidence type="ECO:0000256" key="2">
    <source>
        <dbReference type="ARBA" id="ARBA00005346"/>
    </source>
</evidence>
<keyword evidence="3" id="KW-1003">Cell membrane</keyword>
<dbReference type="PRINTS" id="PR01437">
    <property type="entry name" value="NUOXDRDTASE4"/>
</dbReference>
<evidence type="ECO:0000313" key="11">
    <source>
        <dbReference type="Proteomes" id="UP000321523"/>
    </source>
</evidence>
<keyword evidence="6 8" id="KW-0472">Membrane</keyword>
<feature type="transmembrane region" description="Helical" evidence="8">
    <location>
        <begin position="72"/>
        <end position="97"/>
    </location>
</feature>
<name>A0A512DZJ6_9PROT</name>
<feature type="transmembrane region" description="Helical" evidence="8">
    <location>
        <begin position="132"/>
        <end position="150"/>
    </location>
</feature>
<feature type="transmembrane region" description="Helical" evidence="8">
    <location>
        <begin position="299"/>
        <end position="318"/>
    </location>
</feature>
<feature type="transmembrane region" description="Helical" evidence="8">
    <location>
        <begin position="453"/>
        <end position="472"/>
    </location>
</feature>
<keyword evidence="11" id="KW-1185">Reference proteome</keyword>
<feature type="transmembrane region" description="Helical" evidence="8">
    <location>
        <begin position="236"/>
        <end position="257"/>
    </location>
</feature>
<evidence type="ECO:0000259" key="9">
    <source>
        <dbReference type="Pfam" id="PF00361"/>
    </source>
</evidence>